<feature type="region of interest" description="Disordered" evidence="1">
    <location>
        <begin position="173"/>
        <end position="200"/>
    </location>
</feature>
<dbReference type="Proteomes" id="UP001153269">
    <property type="component" value="Unassembled WGS sequence"/>
</dbReference>
<evidence type="ECO:0000313" key="2">
    <source>
        <dbReference type="EMBL" id="CAB1439981.1"/>
    </source>
</evidence>
<proteinExistence type="predicted"/>
<name>A0A9N7UZI9_PLEPL</name>
<feature type="non-terminal residue" evidence="2">
    <location>
        <position position="200"/>
    </location>
</feature>
<organism evidence="2 3">
    <name type="scientific">Pleuronectes platessa</name>
    <name type="common">European plaice</name>
    <dbReference type="NCBI Taxonomy" id="8262"/>
    <lineage>
        <taxon>Eukaryota</taxon>
        <taxon>Metazoa</taxon>
        <taxon>Chordata</taxon>
        <taxon>Craniata</taxon>
        <taxon>Vertebrata</taxon>
        <taxon>Euteleostomi</taxon>
        <taxon>Actinopterygii</taxon>
        <taxon>Neopterygii</taxon>
        <taxon>Teleostei</taxon>
        <taxon>Neoteleostei</taxon>
        <taxon>Acanthomorphata</taxon>
        <taxon>Carangaria</taxon>
        <taxon>Pleuronectiformes</taxon>
        <taxon>Pleuronectoidei</taxon>
        <taxon>Pleuronectidae</taxon>
        <taxon>Pleuronectes</taxon>
    </lineage>
</organism>
<sequence length="200" mass="21700">GSGTIGDYFSVAFANEAGRRTMTRWQPASLPFQFVSLGRGCLRGRQNIVSDTEQREAAKPFATRYNINTPTPQGDLKTRQARHLQLSCHYRAGNLPETPFVGHLGSPHGLKHSLKPLEMGLWGVEAEAGTIGALFVFSLTPPCSLWGLMERTAGVQWSRGKCHDPAVESDWSPLKKPVDHHASPTCHTVTAGNGEGGGRV</sequence>
<reference evidence="2" key="1">
    <citation type="submission" date="2020-03" db="EMBL/GenBank/DDBJ databases">
        <authorList>
            <person name="Weist P."/>
        </authorList>
    </citation>
    <scope>NUCLEOTIDE SEQUENCE</scope>
</reference>
<keyword evidence="3" id="KW-1185">Reference proteome</keyword>
<gene>
    <name evidence="2" type="ORF">PLEPLA_LOCUS27747</name>
</gene>
<comment type="caution">
    <text evidence="2">The sequence shown here is derived from an EMBL/GenBank/DDBJ whole genome shotgun (WGS) entry which is preliminary data.</text>
</comment>
<dbReference type="AlphaFoldDB" id="A0A9N7UZI9"/>
<evidence type="ECO:0000256" key="1">
    <source>
        <dbReference type="SAM" id="MobiDB-lite"/>
    </source>
</evidence>
<protein>
    <submittedName>
        <fullName evidence="2">Uncharacterized protein</fullName>
    </submittedName>
</protein>
<evidence type="ECO:0000313" key="3">
    <source>
        <dbReference type="Proteomes" id="UP001153269"/>
    </source>
</evidence>
<accession>A0A9N7UZI9</accession>
<dbReference type="EMBL" id="CADEAL010002369">
    <property type="protein sequence ID" value="CAB1439981.1"/>
    <property type="molecule type" value="Genomic_DNA"/>
</dbReference>